<dbReference type="InterPro" id="IPR015864">
    <property type="entry name" value="FAD_synthase"/>
</dbReference>
<dbReference type="InterPro" id="IPR015865">
    <property type="entry name" value="Riboflavin_kinase_bac/euk"/>
</dbReference>
<evidence type="ECO:0000256" key="1">
    <source>
        <dbReference type="ARBA" id="ARBA00004726"/>
    </source>
</evidence>
<dbReference type="Gene3D" id="2.40.30.30">
    <property type="entry name" value="Riboflavin kinase-like"/>
    <property type="match status" value="1"/>
</dbReference>
<dbReference type="RefSeq" id="WP_249311828.1">
    <property type="nucleotide sequence ID" value="NZ_JACRSU010000002.1"/>
</dbReference>
<dbReference type="Proteomes" id="UP000611762">
    <property type="component" value="Unassembled WGS sequence"/>
</dbReference>
<dbReference type="PANTHER" id="PTHR22749:SF6">
    <property type="entry name" value="RIBOFLAVIN KINASE"/>
    <property type="match status" value="1"/>
</dbReference>
<dbReference type="SMART" id="SM00904">
    <property type="entry name" value="Flavokinase"/>
    <property type="match status" value="1"/>
</dbReference>
<evidence type="ECO:0000256" key="7">
    <source>
        <dbReference type="ARBA" id="ARBA00022741"/>
    </source>
</evidence>
<keyword evidence="7 14" id="KW-0547">Nucleotide-binding</keyword>
<reference evidence="16" key="1">
    <citation type="submission" date="2020-08" db="EMBL/GenBank/DDBJ databases">
        <title>Genome public.</title>
        <authorList>
            <person name="Liu C."/>
            <person name="Sun Q."/>
        </authorList>
    </citation>
    <scope>NUCLEOTIDE SEQUENCE</scope>
    <source>
        <strain evidence="16">H8</strain>
    </source>
</reference>
<dbReference type="InterPro" id="IPR023468">
    <property type="entry name" value="Riboflavin_kinase"/>
</dbReference>
<evidence type="ECO:0000256" key="14">
    <source>
        <dbReference type="PIRNR" id="PIRNR004491"/>
    </source>
</evidence>
<dbReference type="EC" id="2.7.7.2" evidence="14"/>
<dbReference type="GO" id="GO:0006747">
    <property type="term" value="P:FAD biosynthetic process"/>
    <property type="evidence" value="ECO:0007669"/>
    <property type="project" value="UniProtKB-UniRule"/>
</dbReference>
<organism evidence="16 17">
    <name type="scientific">Congzhengia minquanensis</name>
    <dbReference type="NCBI Taxonomy" id="2763657"/>
    <lineage>
        <taxon>Bacteria</taxon>
        <taxon>Bacillati</taxon>
        <taxon>Bacillota</taxon>
        <taxon>Clostridia</taxon>
        <taxon>Eubacteriales</taxon>
        <taxon>Oscillospiraceae</taxon>
        <taxon>Congzhengia</taxon>
    </lineage>
</organism>
<keyword evidence="5 14" id="KW-0808">Transferase</keyword>
<dbReference type="EC" id="2.7.1.26" evidence="14"/>
<dbReference type="GO" id="GO:0003919">
    <property type="term" value="F:FMN adenylyltransferase activity"/>
    <property type="evidence" value="ECO:0007669"/>
    <property type="project" value="UniProtKB-UniRule"/>
</dbReference>
<protein>
    <recommendedName>
        <fullName evidence="14">Riboflavin biosynthesis protein</fullName>
    </recommendedName>
    <domain>
        <recommendedName>
            <fullName evidence="14">Riboflavin kinase</fullName>
            <ecNumber evidence="14">2.7.1.26</ecNumber>
        </recommendedName>
        <alternativeName>
            <fullName evidence="14">Flavokinase</fullName>
        </alternativeName>
    </domain>
    <domain>
        <recommendedName>
            <fullName evidence="14">FMN adenylyltransferase</fullName>
            <ecNumber evidence="14">2.7.7.2</ecNumber>
        </recommendedName>
        <alternativeName>
            <fullName evidence="14">FAD pyrophosphorylase</fullName>
        </alternativeName>
        <alternativeName>
            <fullName evidence="14">FAD synthase</fullName>
        </alternativeName>
    </domain>
</protein>
<dbReference type="GO" id="GO:0008531">
    <property type="term" value="F:riboflavin kinase activity"/>
    <property type="evidence" value="ECO:0007669"/>
    <property type="project" value="UniProtKB-UniRule"/>
</dbReference>
<name>A0A926DMQ8_9FIRM</name>
<dbReference type="SUPFAM" id="SSF82114">
    <property type="entry name" value="Riboflavin kinase-like"/>
    <property type="match status" value="1"/>
</dbReference>
<evidence type="ECO:0000256" key="11">
    <source>
        <dbReference type="ARBA" id="ARBA00023268"/>
    </source>
</evidence>
<dbReference type="NCBIfam" id="NF004162">
    <property type="entry name" value="PRK05627.1-5"/>
    <property type="match status" value="1"/>
</dbReference>
<dbReference type="Pfam" id="PF06574">
    <property type="entry name" value="FAD_syn"/>
    <property type="match status" value="1"/>
</dbReference>
<evidence type="ECO:0000313" key="16">
    <source>
        <dbReference type="EMBL" id="MBC8540671.1"/>
    </source>
</evidence>
<gene>
    <name evidence="16" type="ORF">H8698_06740</name>
</gene>
<dbReference type="AlphaFoldDB" id="A0A926DMQ8"/>
<dbReference type="InterPro" id="IPR014729">
    <property type="entry name" value="Rossmann-like_a/b/a_fold"/>
</dbReference>
<dbReference type="InterPro" id="IPR002606">
    <property type="entry name" value="Riboflavin_kinase_bac"/>
</dbReference>
<comment type="pathway">
    <text evidence="1 14">Cofactor biosynthesis; FAD biosynthesis; FAD from FMN: step 1/1.</text>
</comment>
<dbReference type="PIRSF" id="PIRSF004491">
    <property type="entry name" value="FAD_Synth"/>
    <property type="match status" value="1"/>
</dbReference>
<evidence type="ECO:0000256" key="5">
    <source>
        <dbReference type="ARBA" id="ARBA00022679"/>
    </source>
</evidence>
<dbReference type="GO" id="GO:0009398">
    <property type="term" value="P:FMN biosynthetic process"/>
    <property type="evidence" value="ECO:0007669"/>
    <property type="project" value="UniProtKB-UniRule"/>
</dbReference>
<comment type="similarity">
    <text evidence="14">Belongs to the ribF family.</text>
</comment>
<dbReference type="SUPFAM" id="SSF52374">
    <property type="entry name" value="Nucleotidylyl transferase"/>
    <property type="match status" value="1"/>
</dbReference>
<dbReference type="InterPro" id="IPR023465">
    <property type="entry name" value="Riboflavin_kinase_dom_sf"/>
</dbReference>
<keyword evidence="11" id="KW-0511">Multifunctional enzyme</keyword>
<dbReference type="GO" id="GO:0005524">
    <property type="term" value="F:ATP binding"/>
    <property type="evidence" value="ECO:0007669"/>
    <property type="project" value="UniProtKB-UniRule"/>
</dbReference>
<proteinExistence type="inferred from homology"/>
<evidence type="ECO:0000256" key="4">
    <source>
        <dbReference type="ARBA" id="ARBA00022643"/>
    </source>
</evidence>
<dbReference type="CDD" id="cd02064">
    <property type="entry name" value="FAD_synthetase_N"/>
    <property type="match status" value="1"/>
</dbReference>
<feature type="domain" description="Riboflavin kinase" evidence="15">
    <location>
        <begin position="172"/>
        <end position="296"/>
    </location>
</feature>
<dbReference type="Pfam" id="PF01687">
    <property type="entry name" value="Flavokinase"/>
    <property type="match status" value="1"/>
</dbReference>
<comment type="catalytic activity">
    <reaction evidence="13 14">
        <text>FMN + ATP + H(+) = FAD + diphosphate</text>
        <dbReference type="Rhea" id="RHEA:17237"/>
        <dbReference type="ChEBI" id="CHEBI:15378"/>
        <dbReference type="ChEBI" id="CHEBI:30616"/>
        <dbReference type="ChEBI" id="CHEBI:33019"/>
        <dbReference type="ChEBI" id="CHEBI:57692"/>
        <dbReference type="ChEBI" id="CHEBI:58210"/>
        <dbReference type="EC" id="2.7.7.2"/>
    </reaction>
</comment>
<evidence type="ECO:0000313" key="17">
    <source>
        <dbReference type="Proteomes" id="UP000611762"/>
    </source>
</evidence>
<sequence>MENTDRTAVTIGNFDGIHKGHQKLLQNLKTLSKQEHLTPVVYTFLKHPINCLKGEGTLKTITDKAQKEEIFSELGLDTVIFEAFENVKDRMPEDFVKQVLVDKLHMKLAVVGENNRFGKNSAGDAALLSRLGEQYGFSVHVVKPLLMNGVVCSSSEVRNAVIDGSIGLANQLLGRPYRFTGTVITGKKLGRTYGFPTANILVPEWRLTPKYGVYATTAYVAGVPYQAITNVGTTSFDKVKIERVETHLIGFDGDLYGQTITIDFLRWMRGFVSYQSVKDLEKQLESDREDRLNITEVEP</sequence>
<keyword evidence="4 14" id="KW-0288">FMN</keyword>
<accession>A0A926DMQ8</accession>
<comment type="pathway">
    <text evidence="2 14">Cofactor biosynthesis; FMN biosynthesis; FMN from riboflavin (ATP route): step 1/1.</text>
</comment>
<evidence type="ECO:0000256" key="12">
    <source>
        <dbReference type="ARBA" id="ARBA00047880"/>
    </source>
</evidence>
<dbReference type="PANTHER" id="PTHR22749">
    <property type="entry name" value="RIBOFLAVIN KINASE/FMN ADENYLYLTRANSFERASE"/>
    <property type="match status" value="1"/>
</dbReference>
<evidence type="ECO:0000256" key="3">
    <source>
        <dbReference type="ARBA" id="ARBA00022630"/>
    </source>
</evidence>
<dbReference type="EMBL" id="JACRSU010000002">
    <property type="protein sequence ID" value="MBC8540671.1"/>
    <property type="molecule type" value="Genomic_DNA"/>
</dbReference>
<comment type="catalytic activity">
    <reaction evidence="12 14">
        <text>riboflavin + ATP = FMN + ADP + H(+)</text>
        <dbReference type="Rhea" id="RHEA:14357"/>
        <dbReference type="ChEBI" id="CHEBI:15378"/>
        <dbReference type="ChEBI" id="CHEBI:30616"/>
        <dbReference type="ChEBI" id="CHEBI:57986"/>
        <dbReference type="ChEBI" id="CHEBI:58210"/>
        <dbReference type="ChEBI" id="CHEBI:456216"/>
        <dbReference type="EC" id="2.7.1.26"/>
    </reaction>
</comment>
<keyword evidence="9 14" id="KW-0274">FAD</keyword>
<dbReference type="NCBIfam" id="TIGR00083">
    <property type="entry name" value="ribF"/>
    <property type="match status" value="1"/>
</dbReference>
<keyword evidence="6 14" id="KW-0548">Nucleotidyltransferase</keyword>
<keyword evidence="17" id="KW-1185">Reference proteome</keyword>
<evidence type="ECO:0000256" key="13">
    <source>
        <dbReference type="ARBA" id="ARBA00049494"/>
    </source>
</evidence>
<keyword evidence="10 14" id="KW-0067">ATP-binding</keyword>
<dbReference type="Gene3D" id="3.40.50.620">
    <property type="entry name" value="HUPs"/>
    <property type="match status" value="1"/>
</dbReference>
<dbReference type="GO" id="GO:0009231">
    <property type="term" value="P:riboflavin biosynthetic process"/>
    <property type="evidence" value="ECO:0007669"/>
    <property type="project" value="InterPro"/>
</dbReference>
<evidence type="ECO:0000256" key="9">
    <source>
        <dbReference type="ARBA" id="ARBA00022827"/>
    </source>
</evidence>
<evidence type="ECO:0000256" key="10">
    <source>
        <dbReference type="ARBA" id="ARBA00022840"/>
    </source>
</evidence>
<dbReference type="FunFam" id="3.40.50.620:FF:000021">
    <property type="entry name" value="Riboflavin biosynthesis protein"/>
    <property type="match status" value="1"/>
</dbReference>
<evidence type="ECO:0000259" key="15">
    <source>
        <dbReference type="SMART" id="SM00904"/>
    </source>
</evidence>
<evidence type="ECO:0000256" key="8">
    <source>
        <dbReference type="ARBA" id="ARBA00022777"/>
    </source>
</evidence>
<keyword evidence="3 14" id="KW-0285">Flavoprotein</keyword>
<evidence type="ECO:0000256" key="2">
    <source>
        <dbReference type="ARBA" id="ARBA00005201"/>
    </source>
</evidence>
<keyword evidence="8 14" id="KW-0418">Kinase</keyword>
<comment type="caution">
    <text evidence="16">The sequence shown here is derived from an EMBL/GenBank/DDBJ whole genome shotgun (WGS) entry which is preliminary data.</text>
</comment>
<evidence type="ECO:0000256" key="6">
    <source>
        <dbReference type="ARBA" id="ARBA00022695"/>
    </source>
</evidence>